<keyword evidence="2" id="KW-0328">Glycosyltransferase</keyword>
<proteinExistence type="inferred from homology"/>
<keyword evidence="3" id="KW-0808">Transferase</keyword>
<name>Q0EZA6_9PROT</name>
<evidence type="ECO:0000313" key="7">
    <source>
        <dbReference type="EMBL" id="EAU54518.1"/>
    </source>
</evidence>
<dbReference type="OrthoDB" id="9801954at2"/>
<organism evidence="7 8">
    <name type="scientific">Mariprofundus ferrooxydans PV-1</name>
    <dbReference type="NCBI Taxonomy" id="314345"/>
    <lineage>
        <taxon>Bacteria</taxon>
        <taxon>Pseudomonadati</taxon>
        <taxon>Pseudomonadota</taxon>
        <taxon>Candidatius Mariprofundia</taxon>
        <taxon>Mariprofundales</taxon>
        <taxon>Mariprofundaceae</taxon>
        <taxon>Mariprofundus</taxon>
    </lineage>
</organism>
<dbReference type="Gene3D" id="3.90.550.10">
    <property type="entry name" value="Spore Coat Polysaccharide Biosynthesis Protein SpsA, Chain A"/>
    <property type="match status" value="1"/>
</dbReference>
<feature type="domain" description="Glycosyltransferase 2-like" evidence="5">
    <location>
        <begin position="99"/>
        <end position="204"/>
    </location>
</feature>
<sequence>MSKASLKQLLGCWAHERWRTELALNVPGFSWLDLHNRHESITVADGGRSRVCNWRDTSMLTVCRLFPETGARLLNHCLAQWPIAFSVDSEAISAEPDVSIIIAFRGTERLPQLQACLATLKAQQGVTCEIILVEQSRERLLDDESVPGVRHIHARSVSADMPFNKSWAMNVGARHARADILIFHDGDMLAPVGYAASVCELVGRGYQAARIPRLVFYPDRATSEAVQADLSLSAVRQIAEVRQNCRGISLMMDRDAYWRIGGHDESFYGWGGEDDEILQRAQTLDFYPGGYMPFVHLWHPAQKEKHSGMVTREAFSAEKMNMPVVDRIAALNSRESGVQGGPNAPRRELPDEQ</sequence>
<protein>
    <recommendedName>
        <fullName evidence="9">Galactosyltransferase C-terminal domain-containing protein</fullName>
    </recommendedName>
</protein>
<accession>Q0EZA6</accession>
<gene>
    <name evidence="7" type="ORF">SPV1_07481</name>
</gene>
<evidence type="ECO:0000256" key="2">
    <source>
        <dbReference type="ARBA" id="ARBA00022676"/>
    </source>
</evidence>
<evidence type="ECO:0000259" key="5">
    <source>
        <dbReference type="Pfam" id="PF00535"/>
    </source>
</evidence>
<dbReference type="HOGENOM" id="CLU_784833_0_0_0"/>
<dbReference type="AlphaFoldDB" id="Q0EZA6"/>
<comment type="similarity">
    <text evidence="1">Belongs to the glycosyltransferase 2 family.</text>
</comment>
<dbReference type="Pfam" id="PF00535">
    <property type="entry name" value="Glycos_transf_2"/>
    <property type="match status" value="1"/>
</dbReference>
<dbReference type="PANTHER" id="PTHR43179:SF12">
    <property type="entry name" value="GALACTOFURANOSYLTRANSFERASE GLFT2"/>
    <property type="match status" value="1"/>
</dbReference>
<dbReference type="InterPro" id="IPR001173">
    <property type="entry name" value="Glyco_trans_2-like"/>
</dbReference>
<dbReference type="InParanoid" id="Q0EZA6"/>
<dbReference type="PANTHER" id="PTHR43179">
    <property type="entry name" value="RHAMNOSYLTRANSFERASE WBBL"/>
    <property type="match status" value="1"/>
</dbReference>
<dbReference type="eggNOG" id="COG1216">
    <property type="taxonomic scope" value="Bacteria"/>
</dbReference>
<dbReference type="EMBL" id="AATS01000007">
    <property type="protein sequence ID" value="EAU54518.1"/>
    <property type="molecule type" value="Genomic_DNA"/>
</dbReference>
<dbReference type="GO" id="GO:0016757">
    <property type="term" value="F:glycosyltransferase activity"/>
    <property type="evidence" value="ECO:0007669"/>
    <property type="project" value="UniProtKB-KW"/>
</dbReference>
<feature type="domain" description="Galactosyltransferase C-terminal" evidence="6">
    <location>
        <begin position="244"/>
        <end position="282"/>
    </location>
</feature>
<comment type="caution">
    <text evidence="7">The sequence shown here is derived from an EMBL/GenBank/DDBJ whole genome shotgun (WGS) entry which is preliminary data.</text>
</comment>
<evidence type="ECO:0000256" key="1">
    <source>
        <dbReference type="ARBA" id="ARBA00006739"/>
    </source>
</evidence>
<dbReference type="InterPro" id="IPR029044">
    <property type="entry name" value="Nucleotide-diphossugar_trans"/>
</dbReference>
<dbReference type="PRINTS" id="PR02050">
    <property type="entry name" value="B14GALTRFASE"/>
</dbReference>
<evidence type="ECO:0000313" key="8">
    <source>
        <dbReference type="Proteomes" id="UP000005297"/>
    </source>
</evidence>
<dbReference type="InterPro" id="IPR027791">
    <property type="entry name" value="Galactosyl_T_C"/>
</dbReference>
<evidence type="ECO:0000256" key="4">
    <source>
        <dbReference type="SAM" id="MobiDB-lite"/>
    </source>
</evidence>
<dbReference type="SUPFAM" id="SSF53448">
    <property type="entry name" value="Nucleotide-diphospho-sugar transferases"/>
    <property type="match status" value="1"/>
</dbReference>
<dbReference type="InterPro" id="IPR003859">
    <property type="entry name" value="Galactosyl_T"/>
</dbReference>
<dbReference type="Pfam" id="PF02709">
    <property type="entry name" value="Glyco_transf_7C"/>
    <property type="match status" value="1"/>
</dbReference>
<dbReference type="Proteomes" id="UP000005297">
    <property type="component" value="Unassembled WGS sequence"/>
</dbReference>
<dbReference type="STRING" id="314344.AL013_00510"/>
<evidence type="ECO:0008006" key="9">
    <source>
        <dbReference type="Google" id="ProtNLM"/>
    </source>
</evidence>
<feature type="region of interest" description="Disordered" evidence="4">
    <location>
        <begin position="332"/>
        <end position="353"/>
    </location>
</feature>
<evidence type="ECO:0000259" key="6">
    <source>
        <dbReference type="Pfam" id="PF02709"/>
    </source>
</evidence>
<evidence type="ECO:0000256" key="3">
    <source>
        <dbReference type="ARBA" id="ARBA00022679"/>
    </source>
</evidence>
<dbReference type="GO" id="GO:0005975">
    <property type="term" value="P:carbohydrate metabolic process"/>
    <property type="evidence" value="ECO:0007669"/>
    <property type="project" value="InterPro"/>
</dbReference>
<reference evidence="7 8" key="1">
    <citation type="submission" date="2006-09" db="EMBL/GenBank/DDBJ databases">
        <authorList>
            <person name="Emerson D."/>
            <person name="Ferriera S."/>
            <person name="Johnson J."/>
            <person name="Kravitz S."/>
            <person name="Halpern A."/>
            <person name="Remington K."/>
            <person name="Beeson K."/>
            <person name="Tran B."/>
            <person name="Rogers Y.-H."/>
            <person name="Friedman R."/>
            <person name="Venter J.C."/>
        </authorList>
    </citation>
    <scope>NUCLEOTIDE SEQUENCE [LARGE SCALE GENOMIC DNA]</scope>
    <source>
        <strain evidence="7 8">PV-1</strain>
    </source>
</reference>
<keyword evidence="8" id="KW-1185">Reference proteome</keyword>
<dbReference type="RefSeq" id="WP_009849020.1">
    <property type="nucleotide sequence ID" value="NZ_DS022294.1"/>
</dbReference>